<evidence type="ECO:0000259" key="5">
    <source>
        <dbReference type="SMART" id="SM00415"/>
    </source>
</evidence>
<dbReference type="Pfam" id="PF00447">
    <property type="entry name" value="HSF_DNA-bind"/>
    <property type="match status" value="1"/>
</dbReference>
<comment type="subcellular location">
    <subcellularLocation>
        <location evidence="1">Nucleus</location>
    </subcellularLocation>
</comment>
<dbReference type="Gene3D" id="1.10.10.10">
    <property type="entry name" value="Winged helix-like DNA-binding domain superfamily/Winged helix DNA-binding domain"/>
    <property type="match status" value="1"/>
</dbReference>
<gene>
    <name evidence="6" type="ORF">CTEN210_16397</name>
</gene>
<dbReference type="Proteomes" id="UP001054902">
    <property type="component" value="Unassembled WGS sequence"/>
</dbReference>
<keyword evidence="3" id="KW-0539">Nucleus</keyword>
<keyword evidence="2" id="KW-0238">DNA-binding</keyword>
<dbReference type="GO" id="GO:0005634">
    <property type="term" value="C:nucleus"/>
    <property type="evidence" value="ECO:0007669"/>
    <property type="project" value="UniProtKB-SubCell"/>
</dbReference>
<organism evidence="6 7">
    <name type="scientific">Chaetoceros tenuissimus</name>
    <dbReference type="NCBI Taxonomy" id="426638"/>
    <lineage>
        <taxon>Eukaryota</taxon>
        <taxon>Sar</taxon>
        <taxon>Stramenopiles</taxon>
        <taxon>Ochrophyta</taxon>
        <taxon>Bacillariophyta</taxon>
        <taxon>Coscinodiscophyceae</taxon>
        <taxon>Chaetocerotophycidae</taxon>
        <taxon>Chaetocerotales</taxon>
        <taxon>Chaetocerotaceae</taxon>
        <taxon>Chaetoceros</taxon>
    </lineage>
</organism>
<sequence length="327" mass="37690">MNVTSSTKHPKSRFALQSYHHQKQTQVDAIPNFDVSRVNVMADTNVPKISTKGGVKAPFPVKLMDLLNHIDNEEPDLADIVSWQPNGKFFKVDDKESFEKLVQPRFFAQTSYTSFRRQLNLWNFKRVKRDSQWCKDKSDVGSYYHPDFVRDDPYRCRLMRKPRDNKASSCKRRKQGIMEIMKPRTSSPVTSLLIEDLCKDRDCCLSPCPPLNEPAKPASTYCIPHNPILFWSETTTETESSFNAYSTSRNYSATNNSEWAGQENLYSNPSHHRYYKNPNCYAPSMNICGLDFMKRDIEPIEDLGESLPMSTKAVALYLREVLEGIDD</sequence>
<keyword evidence="7" id="KW-1185">Reference proteome</keyword>
<reference evidence="6 7" key="1">
    <citation type="journal article" date="2021" name="Sci. Rep.">
        <title>The genome of the diatom Chaetoceros tenuissimus carries an ancient integrated fragment of an extant virus.</title>
        <authorList>
            <person name="Hongo Y."/>
            <person name="Kimura K."/>
            <person name="Takaki Y."/>
            <person name="Yoshida Y."/>
            <person name="Baba S."/>
            <person name="Kobayashi G."/>
            <person name="Nagasaki K."/>
            <person name="Hano T."/>
            <person name="Tomaru Y."/>
        </authorList>
    </citation>
    <scope>NUCLEOTIDE SEQUENCE [LARGE SCALE GENOMIC DNA]</scope>
    <source>
        <strain evidence="6 7">NIES-3715</strain>
    </source>
</reference>
<accession>A0AAD3D8N0</accession>
<dbReference type="EMBL" id="BLLK01000069">
    <property type="protein sequence ID" value="GFH59921.1"/>
    <property type="molecule type" value="Genomic_DNA"/>
</dbReference>
<evidence type="ECO:0000256" key="1">
    <source>
        <dbReference type="ARBA" id="ARBA00004123"/>
    </source>
</evidence>
<dbReference type="SUPFAM" id="SSF46785">
    <property type="entry name" value="Winged helix' DNA-binding domain"/>
    <property type="match status" value="1"/>
</dbReference>
<dbReference type="SMART" id="SM00415">
    <property type="entry name" value="HSF"/>
    <property type="match status" value="1"/>
</dbReference>
<dbReference type="PANTHER" id="PTHR10015">
    <property type="entry name" value="HEAT SHOCK TRANSCRIPTION FACTOR"/>
    <property type="match status" value="1"/>
</dbReference>
<proteinExistence type="inferred from homology"/>
<feature type="domain" description="HSF-type DNA-binding" evidence="5">
    <location>
        <begin position="55"/>
        <end position="161"/>
    </location>
</feature>
<comment type="caution">
    <text evidence="6">The sequence shown here is derived from an EMBL/GenBank/DDBJ whole genome shotgun (WGS) entry which is preliminary data.</text>
</comment>
<name>A0AAD3D8N0_9STRA</name>
<evidence type="ECO:0000256" key="4">
    <source>
        <dbReference type="RuleBase" id="RU004020"/>
    </source>
</evidence>
<dbReference type="InterPro" id="IPR036390">
    <property type="entry name" value="WH_DNA-bd_sf"/>
</dbReference>
<dbReference type="InterPro" id="IPR000232">
    <property type="entry name" value="HSF_DNA-bd"/>
</dbReference>
<evidence type="ECO:0000256" key="3">
    <source>
        <dbReference type="ARBA" id="ARBA00023242"/>
    </source>
</evidence>
<evidence type="ECO:0000313" key="7">
    <source>
        <dbReference type="Proteomes" id="UP001054902"/>
    </source>
</evidence>
<comment type="similarity">
    <text evidence="4">Belongs to the HSF family.</text>
</comment>
<dbReference type="AlphaFoldDB" id="A0AAD3D8N0"/>
<dbReference type="PANTHER" id="PTHR10015:SF206">
    <property type="entry name" value="HSF-TYPE DNA-BINDING DOMAIN-CONTAINING PROTEIN"/>
    <property type="match status" value="1"/>
</dbReference>
<dbReference type="InterPro" id="IPR036388">
    <property type="entry name" value="WH-like_DNA-bd_sf"/>
</dbReference>
<dbReference type="GO" id="GO:0043565">
    <property type="term" value="F:sequence-specific DNA binding"/>
    <property type="evidence" value="ECO:0007669"/>
    <property type="project" value="InterPro"/>
</dbReference>
<protein>
    <recommendedName>
        <fullName evidence="5">HSF-type DNA-binding domain-containing protein</fullName>
    </recommendedName>
</protein>
<dbReference type="GO" id="GO:0003700">
    <property type="term" value="F:DNA-binding transcription factor activity"/>
    <property type="evidence" value="ECO:0007669"/>
    <property type="project" value="InterPro"/>
</dbReference>
<evidence type="ECO:0000313" key="6">
    <source>
        <dbReference type="EMBL" id="GFH59921.1"/>
    </source>
</evidence>
<evidence type="ECO:0000256" key="2">
    <source>
        <dbReference type="ARBA" id="ARBA00023125"/>
    </source>
</evidence>